<dbReference type="EMBL" id="GBXM01022811">
    <property type="protein sequence ID" value="JAH85766.1"/>
    <property type="molecule type" value="Transcribed_RNA"/>
</dbReference>
<evidence type="ECO:0000256" key="1">
    <source>
        <dbReference type="SAM" id="Phobius"/>
    </source>
</evidence>
<keyword evidence="1" id="KW-1133">Transmembrane helix</keyword>
<dbReference type="AlphaFoldDB" id="A0A0E9W641"/>
<feature type="transmembrane region" description="Helical" evidence="1">
    <location>
        <begin position="21"/>
        <end position="42"/>
    </location>
</feature>
<proteinExistence type="predicted"/>
<sequence>MVLEVSINSAMLLHKRRVRELSFFAVWCLGVLLSVTISTYGLNQDVCLQRTATSSAGSRVEKLYSSTHSPLPVSFKTNIYTK</sequence>
<organism evidence="2">
    <name type="scientific">Anguilla anguilla</name>
    <name type="common">European freshwater eel</name>
    <name type="synonym">Muraena anguilla</name>
    <dbReference type="NCBI Taxonomy" id="7936"/>
    <lineage>
        <taxon>Eukaryota</taxon>
        <taxon>Metazoa</taxon>
        <taxon>Chordata</taxon>
        <taxon>Craniata</taxon>
        <taxon>Vertebrata</taxon>
        <taxon>Euteleostomi</taxon>
        <taxon>Actinopterygii</taxon>
        <taxon>Neopterygii</taxon>
        <taxon>Teleostei</taxon>
        <taxon>Anguilliformes</taxon>
        <taxon>Anguillidae</taxon>
        <taxon>Anguilla</taxon>
    </lineage>
</organism>
<evidence type="ECO:0000313" key="2">
    <source>
        <dbReference type="EMBL" id="JAH85766.1"/>
    </source>
</evidence>
<accession>A0A0E9W641</accession>
<reference evidence="2" key="2">
    <citation type="journal article" date="2015" name="Fish Shellfish Immunol.">
        <title>Early steps in the European eel (Anguilla anguilla)-Vibrio vulnificus interaction in the gills: Role of the RtxA13 toxin.</title>
        <authorList>
            <person name="Callol A."/>
            <person name="Pajuelo D."/>
            <person name="Ebbesson L."/>
            <person name="Teles M."/>
            <person name="MacKenzie S."/>
            <person name="Amaro C."/>
        </authorList>
    </citation>
    <scope>NUCLEOTIDE SEQUENCE</scope>
</reference>
<keyword evidence="1" id="KW-0472">Membrane</keyword>
<protein>
    <submittedName>
        <fullName evidence="2">Uncharacterized protein</fullName>
    </submittedName>
</protein>
<keyword evidence="1" id="KW-0812">Transmembrane</keyword>
<reference evidence="2" key="1">
    <citation type="submission" date="2014-11" db="EMBL/GenBank/DDBJ databases">
        <authorList>
            <person name="Amaro Gonzalez C."/>
        </authorList>
    </citation>
    <scope>NUCLEOTIDE SEQUENCE</scope>
</reference>
<name>A0A0E9W641_ANGAN</name>